<protein>
    <submittedName>
        <fullName evidence="1">Uncharacterized protein</fullName>
    </submittedName>
</protein>
<comment type="caution">
    <text evidence="1">The sequence shown here is derived from an EMBL/GenBank/DDBJ whole genome shotgun (WGS) entry which is preliminary data.</text>
</comment>
<proteinExistence type="predicted"/>
<accession>A0A8S1L0V0</accession>
<name>A0A8S1L0V0_9CILI</name>
<organism evidence="1 3">
    <name type="scientific">Paramecium sonneborni</name>
    <dbReference type="NCBI Taxonomy" id="65129"/>
    <lineage>
        <taxon>Eukaryota</taxon>
        <taxon>Sar</taxon>
        <taxon>Alveolata</taxon>
        <taxon>Ciliophora</taxon>
        <taxon>Intramacronucleata</taxon>
        <taxon>Oligohymenophorea</taxon>
        <taxon>Peniculida</taxon>
        <taxon>Parameciidae</taxon>
        <taxon>Paramecium</taxon>
    </lineage>
</organism>
<reference evidence="1" key="1">
    <citation type="submission" date="2021-01" db="EMBL/GenBank/DDBJ databases">
        <authorList>
            <consortium name="Genoscope - CEA"/>
            <person name="William W."/>
        </authorList>
    </citation>
    <scope>NUCLEOTIDE SEQUENCE</scope>
</reference>
<keyword evidence="3" id="KW-1185">Reference proteome</keyword>
<evidence type="ECO:0000313" key="1">
    <source>
        <dbReference type="EMBL" id="CAD8059805.1"/>
    </source>
</evidence>
<dbReference type="EMBL" id="CAJJDN010000013">
    <property type="protein sequence ID" value="CAD8059809.1"/>
    <property type="molecule type" value="Genomic_DNA"/>
</dbReference>
<dbReference type="AlphaFoldDB" id="A0A8S1L0V0"/>
<evidence type="ECO:0000313" key="2">
    <source>
        <dbReference type="EMBL" id="CAD8059809.1"/>
    </source>
</evidence>
<evidence type="ECO:0000313" key="3">
    <source>
        <dbReference type="Proteomes" id="UP000692954"/>
    </source>
</evidence>
<dbReference type="EMBL" id="CAJJDN010000013">
    <property type="protein sequence ID" value="CAD8059805.1"/>
    <property type="molecule type" value="Genomic_DNA"/>
</dbReference>
<dbReference type="Proteomes" id="UP000692954">
    <property type="component" value="Unassembled WGS sequence"/>
</dbReference>
<gene>
    <name evidence="1" type="ORF">PSON_ATCC_30995.1.T0130460</name>
    <name evidence="2" type="ORF">PSON_ATCC_30995.1.T0130462</name>
</gene>
<sequence>MRFKLLKINYTIQMLLALIIVFIVSKSTRSYLKPHNQYQQYSSEQSQIQRAYTWECNLSFAE</sequence>